<accession>A0A1J0GKQ2</accession>
<dbReference type="CDD" id="cd02603">
    <property type="entry name" value="HAD_sEH-N_like"/>
    <property type="match status" value="1"/>
</dbReference>
<dbReference type="NCBIfam" id="TIGR01509">
    <property type="entry name" value="HAD-SF-IA-v3"/>
    <property type="match status" value="1"/>
</dbReference>
<dbReference type="SFLD" id="SFLDG01129">
    <property type="entry name" value="C1.5:_HAD__Beta-PGM__Phosphata"/>
    <property type="match status" value="1"/>
</dbReference>
<dbReference type="STRING" id="1552.A7L45_15995"/>
<protein>
    <submittedName>
        <fullName evidence="1">HAD family hydrolase</fullName>
    </submittedName>
</protein>
<dbReference type="Gene3D" id="1.10.150.240">
    <property type="entry name" value="Putative phosphatase, domain 2"/>
    <property type="match status" value="1"/>
</dbReference>
<keyword evidence="1" id="KW-0378">Hydrolase</keyword>
<dbReference type="NCBIfam" id="TIGR01549">
    <property type="entry name" value="HAD-SF-IA-v1"/>
    <property type="match status" value="1"/>
</dbReference>
<dbReference type="EMBL" id="CP015756">
    <property type="protein sequence ID" value="APC41470.1"/>
    <property type="molecule type" value="Genomic_DNA"/>
</dbReference>
<organism evidence="1 2">
    <name type="scientific">Clostridium estertheticum subsp. estertheticum</name>
    <dbReference type="NCBI Taxonomy" id="1552"/>
    <lineage>
        <taxon>Bacteria</taxon>
        <taxon>Bacillati</taxon>
        <taxon>Bacillota</taxon>
        <taxon>Clostridia</taxon>
        <taxon>Eubacteriales</taxon>
        <taxon>Clostridiaceae</taxon>
        <taxon>Clostridium</taxon>
    </lineage>
</organism>
<dbReference type="OrthoDB" id="9797415at2"/>
<evidence type="ECO:0000313" key="2">
    <source>
        <dbReference type="Proteomes" id="UP000182569"/>
    </source>
</evidence>
<sequence>MVKNIVFDLGNVLLDFNPIIYLKTLISDKAKIQEVYAEIFTSKEWVMLDRGIITQEEAVNEICHRSIENSELIKMVMHNWYQLLTPIEDTVEVLKELKHNGYKLYFLSNFHLLAYEDVTKRYKFFEYFDGGILSYKEQLIKPDKEIYNKLIKRYKIKAEESIFIDDTIENIEGARKLGFEAILFINSKYLRKKLSEYKVL</sequence>
<dbReference type="PANTHER" id="PTHR43611:SF3">
    <property type="entry name" value="FLAVIN MONONUCLEOTIDE HYDROLASE 1, CHLOROPLATIC"/>
    <property type="match status" value="1"/>
</dbReference>
<keyword evidence="2" id="KW-1185">Reference proteome</keyword>
<dbReference type="InterPro" id="IPR023198">
    <property type="entry name" value="PGP-like_dom2"/>
</dbReference>
<dbReference type="InterPro" id="IPR023214">
    <property type="entry name" value="HAD_sf"/>
</dbReference>
<dbReference type="KEGG" id="ceu:A7L45_15995"/>
<evidence type="ECO:0000313" key="1">
    <source>
        <dbReference type="EMBL" id="APC41470.1"/>
    </source>
</evidence>
<name>A0A1J0GKQ2_9CLOT</name>
<dbReference type="GO" id="GO:0016787">
    <property type="term" value="F:hydrolase activity"/>
    <property type="evidence" value="ECO:0007669"/>
    <property type="project" value="UniProtKB-KW"/>
</dbReference>
<proteinExistence type="predicted"/>
<dbReference type="Gene3D" id="3.40.50.1000">
    <property type="entry name" value="HAD superfamily/HAD-like"/>
    <property type="match status" value="1"/>
</dbReference>
<dbReference type="RefSeq" id="WP_071613763.1">
    <property type="nucleotide sequence ID" value="NZ_CP015756.1"/>
</dbReference>
<dbReference type="SFLD" id="SFLDS00003">
    <property type="entry name" value="Haloacid_Dehalogenase"/>
    <property type="match status" value="1"/>
</dbReference>
<dbReference type="Pfam" id="PF00702">
    <property type="entry name" value="Hydrolase"/>
    <property type="match status" value="1"/>
</dbReference>
<dbReference type="SUPFAM" id="SSF56784">
    <property type="entry name" value="HAD-like"/>
    <property type="match status" value="1"/>
</dbReference>
<dbReference type="Proteomes" id="UP000182569">
    <property type="component" value="Chromosome"/>
</dbReference>
<dbReference type="InterPro" id="IPR006439">
    <property type="entry name" value="HAD-SF_hydro_IA"/>
</dbReference>
<dbReference type="InterPro" id="IPR036412">
    <property type="entry name" value="HAD-like_sf"/>
</dbReference>
<dbReference type="PANTHER" id="PTHR43611">
    <property type="entry name" value="ALPHA-D-GLUCOSE 1-PHOSPHATE PHOSPHATASE"/>
    <property type="match status" value="1"/>
</dbReference>
<reference evidence="2" key="1">
    <citation type="journal article" date="2016" name="Front. Microbiol.">
        <title>Complete Genome Sequence of Clostridium estertheticum DSM 8809, a Microbe Identified in Spoiled Vacuum Packed Beef.</title>
        <authorList>
            <person name="Yu Z."/>
            <person name="Gunn L."/>
            <person name="Brennan E."/>
            <person name="Reid R."/>
            <person name="Wall P.G."/>
            <person name="Gaora O.P."/>
            <person name="Hurley D."/>
            <person name="Bolton D."/>
            <person name="Fanning S."/>
        </authorList>
    </citation>
    <scope>NUCLEOTIDE SEQUENCE [LARGE SCALE GENOMIC DNA]</scope>
    <source>
        <strain evidence="2">DSM 8809</strain>
    </source>
</reference>
<dbReference type="AlphaFoldDB" id="A0A1J0GKQ2"/>
<gene>
    <name evidence="1" type="ORF">A7L45_15995</name>
</gene>